<dbReference type="InterPro" id="IPR020846">
    <property type="entry name" value="MFS_dom"/>
</dbReference>
<keyword evidence="4 6" id="KW-0472">Membrane</keyword>
<feature type="transmembrane region" description="Helical" evidence="6">
    <location>
        <begin position="317"/>
        <end position="336"/>
    </location>
</feature>
<dbReference type="Pfam" id="PF07690">
    <property type="entry name" value="MFS_1"/>
    <property type="match status" value="2"/>
</dbReference>
<gene>
    <name evidence="8" type="ORF">Q0N40_03640</name>
</gene>
<name>A0AAU0Q2D6_9CORY</name>
<evidence type="ECO:0000313" key="8">
    <source>
        <dbReference type="EMBL" id="WPF25644.1"/>
    </source>
</evidence>
<dbReference type="AlphaFoldDB" id="A0AAU0Q2D6"/>
<dbReference type="InterPro" id="IPR011701">
    <property type="entry name" value="MFS"/>
</dbReference>
<feature type="transmembrane region" description="Helical" evidence="6">
    <location>
        <begin position="286"/>
        <end position="305"/>
    </location>
</feature>
<dbReference type="InterPro" id="IPR036259">
    <property type="entry name" value="MFS_trans_sf"/>
</dbReference>
<feature type="transmembrane region" description="Helical" evidence="6">
    <location>
        <begin position="603"/>
        <end position="622"/>
    </location>
</feature>
<evidence type="ECO:0000256" key="1">
    <source>
        <dbReference type="ARBA" id="ARBA00004651"/>
    </source>
</evidence>
<keyword evidence="3 6" id="KW-1133">Transmembrane helix</keyword>
<evidence type="ECO:0000256" key="2">
    <source>
        <dbReference type="ARBA" id="ARBA00022692"/>
    </source>
</evidence>
<feature type="transmembrane region" description="Helical" evidence="6">
    <location>
        <begin position="249"/>
        <end position="274"/>
    </location>
</feature>
<dbReference type="GO" id="GO:0022857">
    <property type="term" value="F:transmembrane transporter activity"/>
    <property type="evidence" value="ECO:0007669"/>
    <property type="project" value="InterPro"/>
</dbReference>
<evidence type="ECO:0000256" key="6">
    <source>
        <dbReference type="SAM" id="Phobius"/>
    </source>
</evidence>
<feature type="compositionally biased region" description="Polar residues" evidence="5">
    <location>
        <begin position="1"/>
        <end position="11"/>
    </location>
</feature>
<proteinExistence type="predicted"/>
<dbReference type="Proteomes" id="UP001174314">
    <property type="component" value="Chromosome"/>
</dbReference>
<evidence type="ECO:0000256" key="5">
    <source>
        <dbReference type="SAM" id="MobiDB-lite"/>
    </source>
</evidence>
<organism evidence="8 9">
    <name type="scientific">Corynebacterium pseudokroppenstedtii</name>
    <dbReference type="NCBI Taxonomy" id="2804917"/>
    <lineage>
        <taxon>Bacteria</taxon>
        <taxon>Bacillati</taxon>
        <taxon>Actinomycetota</taxon>
        <taxon>Actinomycetes</taxon>
        <taxon>Mycobacteriales</taxon>
        <taxon>Corynebacteriaceae</taxon>
        <taxon>Corynebacterium</taxon>
    </lineage>
</organism>
<dbReference type="KEGG" id="cpsk:Q0N40_03640"/>
<feature type="transmembrane region" description="Helical" evidence="6">
    <location>
        <begin position="634"/>
        <end position="661"/>
    </location>
</feature>
<feature type="transmembrane region" description="Helical" evidence="6">
    <location>
        <begin position="561"/>
        <end position="591"/>
    </location>
</feature>
<reference evidence="8 9" key="1">
    <citation type="submission" date="2023-10" db="EMBL/GenBank/DDBJ databases">
        <title>complete genome sequence of Corynebacterium pseudokroppenstedtii P15-C1.</title>
        <authorList>
            <person name="Bruggemann H."/>
            <person name="Poehlein A."/>
        </authorList>
    </citation>
    <scope>NUCLEOTIDE SEQUENCE [LARGE SCALE GENOMIC DNA]</scope>
    <source>
        <strain evidence="8 9">P15_C1</strain>
    </source>
</reference>
<feature type="transmembrane region" description="Helical" evidence="6">
    <location>
        <begin position="407"/>
        <end position="428"/>
    </location>
</feature>
<dbReference type="PROSITE" id="PS50850">
    <property type="entry name" value="MFS"/>
    <property type="match status" value="1"/>
</dbReference>
<evidence type="ECO:0000259" key="7">
    <source>
        <dbReference type="PROSITE" id="PS50850"/>
    </source>
</evidence>
<accession>A0AAU0Q2D6</accession>
<dbReference type="GO" id="GO:0005886">
    <property type="term" value="C:plasma membrane"/>
    <property type="evidence" value="ECO:0007669"/>
    <property type="project" value="UniProtKB-SubCell"/>
</dbReference>
<dbReference type="RefSeq" id="WP_236881637.1">
    <property type="nucleotide sequence ID" value="NZ_CP137757.1"/>
</dbReference>
<dbReference type="CDD" id="cd17321">
    <property type="entry name" value="MFS_MMR_MDR_like"/>
    <property type="match status" value="1"/>
</dbReference>
<feature type="transmembrane region" description="Helical" evidence="6">
    <location>
        <begin position="673"/>
        <end position="693"/>
    </location>
</feature>
<feature type="domain" description="Major facilitator superfamily (MFS) profile" evidence="7">
    <location>
        <begin position="251"/>
        <end position="808"/>
    </location>
</feature>
<dbReference type="EMBL" id="CP137757">
    <property type="protein sequence ID" value="WPF25644.1"/>
    <property type="molecule type" value="Genomic_DNA"/>
</dbReference>
<feature type="region of interest" description="Disordered" evidence="5">
    <location>
        <begin position="1"/>
        <end position="213"/>
    </location>
</feature>
<feature type="transmembrane region" description="Helical" evidence="6">
    <location>
        <begin position="503"/>
        <end position="522"/>
    </location>
</feature>
<feature type="transmembrane region" description="Helical" evidence="6">
    <location>
        <begin position="785"/>
        <end position="804"/>
    </location>
</feature>
<dbReference type="SUPFAM" id="SSF103473">
    <property type="entry name" value="MFS general substrate transporter"/>
    <property type="match status" value="1"/>
</dbReference>
<evidence type="ECO:0000256" key="4">
    <source>
        <dbReference type="ARBA" id="ARBA00023136"/>
    </source>
</evidence>
<feature type="region of interest" description="Disordered" evidence="5">
    <location>
        <begin position="223"/>
        <end position="242"/>
    </location>
</feature>
<evidence type="ECO:0000313" key="9">
    <source>
        <dbReference type="Proteomes" id="UP001174314"/>
    </source>
</evidence>
<feature type="compositionally biased region" description="Basic and acidic residues" evidence="5">
    <location>
        <begin position="77"/>
        <end position="86"/>
    </location>
</feature>
<feature type="compositionally biased region" description="Basic and acidic residues" evidence="5">
    <location>
        <begin position="41"/>
        <end position="51"/>
    </location>
</feature>
<keyword evidence="9" id="KW-1185">Reference proteome</keyword>
<feature type="transmembrane region" description="Helical" evidence="6">
    <location>
        <begin position="342"/>
        <end position="367"/>
    </location>
</feature>
<feature type="transmembrane region" description="Helical" evidence="6">
    <location>
        <begin position="471"/>
        <end position="491"/>
    </location>
</feature>
<dbReference type="Gene3D" id="1.20.1250.20">
    <property type="entry name" value="MFS general substrate transporter like domains"/>
    <property type="match status" value="1"/>
</dbReference>
<sequence length="818" mass="85753">MDSKEPSSASDSRFAGRAGSADSAYDPLKGDPSGVDDVSTPEERNASEERNAPAFPFLTFDPSLKELTSSGGRHRRREVDVLRPEDEVSFMGHPLTGGGQRPWQDESVPSGAGYPGFPSSPADASGYGGEILEGEVVGSDEAAGDAPGREDNTPDGQDLYTHPSEDTFERPGVGGADARPDDLVSGGVDSDDVSVADVTGPQSSAVKTKPAAAKTINPSTAKAKFSAAKTKQAESGKKPTGRRYPHAKFWSTVAGSVASLMMTLDMTIVLVALPDIGESLKLSLSGSQWIVNAYTLAFAALLLGVGSLSDLVGRRGIFIVGQLIFVAASVGCMTADAENWMIVARAIQGAGGAMVFGSSLPLLSDVFGPGEEKQRTSAVAVFMAAGAAAVALGPLVGGAIIEFFDWRWIFAINIPIGLLIIGGTLFGVPKDAQQWRQQALEERKAHLLAEGYAEEVEKLENREVEESVPPISWLTLIVASVFLFALNYALLTGPDDGWTDGKVFIGFGVSLAGLVILVWMQLAKGDKAMIDVRMFTIPSFSAVTIVAFAARLFSFGMMPYIILWLSGAVGLTSLEVGYVTTALAIPIILFSPVAIQLGKRIKVSAIQALGMIIIAAGLLLGLKLNSNSGWVDIIPMYIVVGIGTGLMLPHLMDVAVSVVAPRKTGTATGIANTAFPLGTSFGVAIYGAIITAATSSGLKAVSFPTASVMNTQAGAAQQMPPGASAPVPQLPPGAVLSPDKSTITMDAPQKIVDLASSGQFSIIRQHAPMFVDKALESYINGLHNVLIIAAVLAAVGALVALIFIRDKDRYEIRIQKEF</sequence>
<protein>
    <submittedName>
        <fullName evidence="8">MFS transporter</fullName>
    </submittedName>
</protein>
<comment type="subcellular location">
    <subcellularLocation>
        <location evidence="1">Cell membrane</location>
        <topology evidence="1">Multi-pass membrane protein</topology>
    </subcellularLocation>
</comment>
<evidence type="ECO:0000256" key="3">
    <source>
        <dbReference type="ARBA" id="ARBA00022989"/>
    </source>
</evidence>
<keyword evidence="2 6" id="KW-0812">Transmembrane</keyword>
<dbReference type="PANTHER" id="PTHR42718:SF49">
    <property type="entry name" value="EXPORT PROTEIN"/>
    <property type="match status" value="1"/>
</dbReference>
<feature type="transmembrane region" description="Helical" evidence="6">
    <location>
        <begin position="534"/>
        <end position="555"/>
    </location>
</feature>
<feature type="transmembrane region" description="Helical" evidence="6">
    <location>
        <begin position="379"/>
        <end position="401"/>
    </location>
</feature>
<dbReference type="PANTHER" id="PTHR42718">
    <property type="entry name" value="MAJOR FACILITATOR SUPERFAMILY MULTIDRUG TRANSPORTER MFSC"/>
    <property type="match status" value="1"/>
</dbReference>